<dbReference type="InterPro" id="IPR002921">
    <property type="entry name" value="Fungal_lipase-type"/>
</dbReference>
<dbReference type="PANTHER" id="PTHR45856">
    <property type="entry name" value="ALPHA/BETA-HYDROLASES SUPERFAMILY PROTEIN"/>
    <property type="match status" value="1"/>
</dbReference>
<dbReference type="CDD" id="cd00882">
    <property type="entry name" value="Ras_like_GTPase"/>
    <property type="match status" value="1"/>
</dbReference>
<evidence type="ECO:0000313" key="3">
    <source>
        <dbReference type="EMBL" id="KAK9708652.1"/>
    </source>
</evidence>
<dbReference type="SUPFAM" id="SSF53474">
    <property type="entry name" value="alpha/beta-Hydrolases"/>
    <property type="match status" value="1"/>
</dbReference>
<evidence type="ECO:0000256" key="1">
    <source>
        <dbReference type="SAM" id="MobiDB-lite"/>
    </source>
</evidence>
<evidence type="ECO:0000313" key="4">
    <source>
        <dbReference type="Proteomes" id="UP001479436"/>
    </source>
</evidence>
<dbReference type="SUPFAM" id="SSF52540">
    <property type="entry name" value="P-loop containing nucleoside triphosphate hydrolases"/>
    <property type="match status" value="1"/>
</dbReference>
<dbReference type="Proteomes" id="UP001479436">
    <property type="component" value="Unassembled WGS sequence"/>
</dbReference>
<reference evidence="3 4" key="1">
    <citation type="submission" date="2023-04" db="EMBL/GenBank/DDBJ databases">
        <title>Genome of Basidiobolus ranarum AG-B5.</title>
        <authorList>
            <person name="Stajich J.E."/>
            <person name="Carter-House D."/>
            <person name="Gryganskyi A."/>
        </authorList>
    </citation>
    <scope>NUCLEOTIDE SEQUENCE [LARGE SCALE GENOMIC DNA]</scope>
    <source>
        <strain evidence="3 4">AG-B5</strain>
    </source>
</reference>
<organism evidence="3 4">
    <name type="scientific">Basidiobolus ranarum</name>
    <dbReference type="NCBI Taxonomy" id="34480"/>
    <lineage>
        <taxon>Eukaryota</taxon>
        <taxon>Fungi</taxon>
        <taxon>Fungi incertae sedis</taxon>
        <taxon>Zoopagomycota</taxon>
        <taxon>Entomophthoromycotina</taxon>
        <taxon>Basidiobolomycetes</taxon>
        <taxon>Basidiobolales</taxon>
        <taxon>Basidiobolaceae</taxon>
        <taxon>Basidiobolus</taxon>
    </lineage>
</organism>
<dbReference type="Pfam" id="PF01764">
    <property type="entry name" value="Lipase_3"/>
    <property type="match status" value="1"/>
</dbReference>
<dbReference type="EMBL" id="JASJQH010007468">
    <property type="protein sequence ID" value="KAK9708652.1"/>
    <property type="molecule type" value="Genomic_DNA"/>
</dbReference>
<protein>
    <recommendedName>
        <fullName evidence="2">Fungal lipase-type domain-containing protein</fullName>
    </recommendedName>
</protein>
<dbReference type="PANTHER" id="PTHR45856:SF24">
    <property type="entry name" value="FUNGAL LIPASE-LIKE DOMAIN-CONTAINING PROTEIN"/>
    <property type="match status" value="1"/>
</dbReference>
<dbReference type="CDD" id="cd00519">
    <property type="entry name" value="Lipase_3"/>
    <property type="match status" value="1"/>
</dbReference>
<dbReference type="InterPro" id="IPR051218">
    <property type="entry name" value="Sec_MonoDiacylglyc_Lipase"/>
</dbReference>
<name>A0ABR2VX16_9FUNG</name>
<feature type="domain" description="Fungal lipase-type" evidence="2">
    <location>
        <begin position="71"/>
        <end position="202"/>
    </location>
</feature>
<dbReference type="Gene3D" id="3.40.50.1820">
    <property type="entry name" value="alpha/beta hydrolase"/>
    <property type="match status" value="1"/>
</dbReference>
<dbReference type="InterPro" id="IPR029058">
    <property type="entry name" value="AB_hydrolase_fold"/>
</dbReference>
<dbReference type="InterPro" id="IPR027417">
    <property type="entry name" value="P-loop_NTPase"/>
</dbReference>
<feature type="region of interest" description="Disordered" evidence="1">
    <location>
        <begin position="507"/>
        <end position="526"/>
    </location>
</feature>
<evidence type="ECO:0000259" key="2">
    <source>
        <dbReference type="Pfam" id="PF01764"/>
    </source>
</evidence>
<gene>
    <name evidence="3" type="ORF">K7432_009523</name>
</gene>
<sequence length="959" mass="109920">MYEFKEEYRKFLEVQNCISLNCALSGTRFDDLDTHLVNLGTTIHSFATTTSSSHYKYIIAISDENSLKTIYIAFNSTETIKEAFTDRSLLKYMPLETSDANIHAGLYREAMKIPLGYFISKLTQSHGENVKLVFTGHSLGGIIAECVALILLPIPGVRQDRVSVYTFGSPPIGDEALANFCDEKYSETFYSFHLQKDIIPIITRAGLSSDVPLINVLGGPLYDILNKPGLGFKESLQCFNESIRGITRPNILSHFGKQYICSAATGEWSQMTRDDIITSNLERISISELENEGMRHKIQQHWVDTYYRHLRTFEQIKCVRDHLLKYYPLTTYTRCIPEIFEVVAVSKYKINREYYCDLAIRGTNICHAVFWHQEKRCTWKLEYTPKPKILVKNFKVASFDISKEQLEYGSIFSPERRHVDIFDHISSNWEKRIESMGIGELLNIGFMFSAYKFIDDQQRNRLCIIMDDLEKVAGNQDTEIYKIEPEEAYEHFVKLLTGLSSVQDAHRNSQSYTDPKSDASSTATATATATSDTMTYAEARRKTTDIGAYELQQRLTKSVTLRVLRLLMAIDMSWFKSFLKKIGMGVRPGSKSILTFMTDLLNLPEKLVTTATISTVHHIYSLGAEESKSGHLEKASLYLELVDQTRLKTLTEILRQFNVTVPSPNTYSVSKKIYDMEKILKELLSGNGYETYEDVTRIRVQYENHHYKSYKDFIAKTKLWSTKEKVVPLLNILEVSMMVHEIRDIIGSYYVVGIIGDTRSGKSSFLYKLGFDSNPNASERTPDVRVYRTQTDSTKLVMVDFPGIDSYSTVAEDNIYYNTMLIGTYVAIGNIEDALNSLHLTDMLAKHMIRTQDSSNYIIFLSHVDVYILDILKQHDIPTAKERVESVIALLLTRIRYLTRRVEIYPVCLVLDYNNLPAELDEDILQSCGVLNPRRMMDKIKCFLNREGVACQSEQFNYR</sequence>
<proteinExistence type="predicted"/>
<comment type="caution">
    <text evidence="3">The sequence shown here is derived from an EMBL/GenBank/DDBJ whole genome shotgun (WGS) entry which is preliminary data.</text>
</comment>
<keyword evidence="4" id="KW-1185">Reference proteome</keyword>
<dbReference type="Gene3D" id="3.40.50.300">
    <property type="entry name" value="P-loop containing nucleotide triphosphate hydrolases"/>
    <property type="match status" value="1"/>
</dbReference>
<accession>A0ABR2VX16</accession>